<organism evidence="1 2">
    <name type="scientific">Streptosporangium carneum</name>
    <dbReference type="NCBI Taxonomy" id="47481"/>
    <lineage>
        <taxon>Bacteria</taxon>
        <taxon>Bacillati</taxon>
        <taxon>Actinomycetota</taxon>
        <taxon>Actinomycetes</taxon>
        <taxon>Streptosporangiales</taxon>
        <taxon>Streptosporangiaceae</taxon>
        <taxon>Streptosporangium</taxon>
    </lineage>
</organism>
<comment type="caution">
    <text evidence="1">The sequence shown here is derived from an EMBL/GenBank/DDBJ whole genome shotgun (WGS) entry which is preliminary data.</text>
</comment>
<proteinExistence type="predicted"/>
<name>A0A9W6I4E7_9ACTN</name>
<dbReference type="AlphaFoldDB" id="A0A9W6I4E7"/>
<reference evidence="1" key="2">
    <citation type="submission" date="2023-01" db="EMBL/GenBank/DDBJ databases">
        <authorList>
            <person name="Sun Q."/>
            <person name="Evtushenko L."/>
        </authorList>
    </citation>
    <scope>NUCLEOTIDE SEQUENCE</scope>
    <source>
        <strain evidence="1">VKM Ac-2007</strain>
    </source>
</reference>
<reference evidence="1" key="1">
    <citation type="journal article" date="2014" name="Int. J. Syst. Evol. Microbiol.">
        <title>Complete genome sequence of Corynebacterium casei LMG S-19264T (=DSM 44701T), isolated from a smear-ripened cheese.</title>
        <authorList>
            <consortium name="US DOE Joint Genome Institute (JGI-PGF)"/>
            <person name="Walter F."/>
            <person name="Albersmeier A."/>
            <person name="Kalinowski J."/>
            <person name="Ruckert C."/>
        </authorList>
    </citation>
    <scope>NUCLEOTIDE SEQUENCE</scope>
    <source>
        <strain evidence="1">VKM Ac-2007</strain>
    </source>
</reference>
<gene>
    <name evidence="1" type="ORF">GCM10017600_48890</name>
</gene>
<evidence type="ECO:0000313" key="1">
    <source>
        <dbReference type="EMBL" id="GLK11482.1"/>
    </source>
</evidence>
<accession>A0A9W6I4E7</accession>
<protein>
    <submittedName>
        <fullName evidence="1">Uncharacterized protein</fullName>
    </submittedName>
</protein>
<dbReference type="Proteomes" id="UP001143474">
    <property type="component" value="Unassembled WGS sequence"/>
</dbReference>
<keyword evidence="2" id="KW-1185">Reference proteome</keyword>
<dbReference type="EMBL" id="BSEV01000011">
    <property type="protein sequence ID" value="GLK11482.1"/>
    <property type="molecule type" value="Genomic_DNA"/>
</dbReference>
<evidence type="ECO:0000313" key="2">
    <source>
        <dbReference type="Proteomes" id="UP001143474"/>
    </source>
</evidence>
<sequence length="129" mass="14743">MDMNILSRSAIIRRRRALVHIVLRDMAETGDTSVPPWWEPDIQQEFGGLSGFLAELSRQWWTAYAAHLDALIELGSDDPARAWADVAEQMPQLRAVLDSYADESALAEAERRHCDVLRWTTRRESRHAA</sequence>